<protein>
    <recommendedName>
        <fullName evidence="3">Porin</fullName>
    </recommendedName>
</protein>
<name>A0A427MBW5_9GAMM</name>
<dbReference type="Proteomes" id="UP000596079">
    <property type="component" value="Chromosome"/>
</dbReference>
<dbReference type="AlphaFoldDB" id="A0A427MBW5"/>
<reference evidence="1 2" key="1">
    <citation type="submission" date="2020-08" db="EMBL/GenBank/DDBJ databases">
        <title>Emergence of ISAba1-mediated novel tet(X) in Acinetobacter variabilis from a chicken farm.</title>
        <authorList>
            <person name="Peng K."/>
            <person name="Li R."/>
        </authorList>
    </citation>
    <scope>NUCLEOTIDE SEQUENCE [LARGE SCALE GENOMIC DNA]</scope>
    <source>
        <strain evidence="1 2">XM9F202-2</strain>
    </source>
</reference>
<evidence type="ECO:0000313" key="1">
    <source>
        <dbReference type="EMBL" id="QQN86816.1"/>
    </source>
</evidence>
<sequence>MRIFKQTVLFGCAAVSSVYCFADDAEAKKIETSGNISVVSKYISRGLTNAPENDDVALQAALNLAYGNFYVGYWGSTLGYSYPELEGKKSHRRDKVEHDFIVGYNYSSENYDWNFWDATYYYPGGSHTTSNELGLNVSRALNDKTSVTAGVSTYLYDVAYANQGDTFYTLDLTHQINDKLGAHVGAAGGYFNDEGKYEGNELGNTTKQHAFRYATAGLSYEVAPKLTLSGDYIFGGYDRFGDKQRDLAVFGIGYDF</sequence>
<evidence type="ECO:0000313" key="2">
    <source>
        <dbReference type="Proteomes" id="UP000596079"/>
    </source>
</evidence>
<dbReference type="RefSeq" id="WP_034705255.1">
    <property type="nucleotide sequence ID" value="NZ_AP024524.1"/>
</dbReference>
<accession>A0A427MBW5</accession>
<gene>
    <name evidence="1" type="ORF">IAQ69_07915</name>
</gene>
<evidence type="ECO:0008006" key="3">
    <source>
        <dbReference type="Google" id="ProtNLM"/>
    </source>
</evidence>
<organism evidence="1 2">
    <name type="scientific">Acinetobacter variabilis</name>
    <dbReference type="NCBI Taxonomy" id="70346"/>
    <lineage>
        <taxon>Bacteria</taxon>
        <taxon>Pseudomonadati</taxon>
        <taxon>Pseudomonadota</taxon>
        <taxon>Gammaproteobacteria</taxon>
        <taxon>Moraxellales</taxon>
        <taxon>Moraxellaceae</taxon>
        <taxon>Acinetobacter</taxon>
    </lineage>
</organism>
<proteinExistence type="predicted"/>
<dbReference type="EMBL" id="CP060811">
    <property type="protein sequence ID" value="QQN86816.1"/>
    <property type="molecule type" value="Genomic_DNA"/>
</dbReference>